<keyword evidence="2" id="KW-1185">Reference proteome</keyword>
<accession>A0A2P4NVR5</accession>
<proteinExistence type="predicted"/>
<evidence type="ECO:0000313" key="2">
    <source>
        <dbReference type="Proteomes" id="UP000018888"/>
    </source>
</evidence>
<reference evidence="1 2" key="2">
    <citation type="journal article" date="2018" name="New Phytol.">
        <title>High intraspecific genome diversity in the model arbuscular mycorrhizal symbiont Rhizophagus irregularis.</title>
        <authorList>
            <person name="Chen E.C.H."/>
            <person name="Morin E."/>
            <person name="Beaudet D."/>
            <person name="Noel J."/>
            <person name="Yildirir G."/>
            <person name="Ndikumana S."/>
            <person name="Charron P."/>
            <person name="St-Onge C."/>
            <person name="Giorgi J."/>
            <person name="Kruger M."/>
            <person name="Marton T."/>
            <person name="Ropars J."/>
            <person name="Grigoriev I.V."/>
            <person name="Hainaut M."/>
            <person name="Henrissat B."/>
            <person name="Roux C."/>
            <person name="Martin F."/>
            <person name="Corradi N."/>
        </authorList>
    </citation>
    <scope>NUCLEOTIDE SEQUENCE [LARGE SCALE GENOMIC DNA]</scope>
    <source>
        <strain evidence="1 2">DAOM 197198</strain>
    </source>
</reference>
<dbReference type="EMBL" id="AUPC02000685">
    <property type="protein sequence ID" value="POG57239.1"/>
    <property type="molecule type" value="Genomic_DNA"/>
</dbReference>
<sequence length="144" mass="16546">MNSDLLDSPQRNKSNGGKIMSLALIDYGKIVTFPPKELAESVLLSSKDINELYEALQIGVNQALNGFLKWILPWIYLPLSHSNTSQRKSSYIEFLKEDLQNETINTFGLMEALQEPNFLKEFEKFSNSDSNEYWKFSMVLVMKV</sequence>
<name>A0A2P4NVR5_RHIID</name>
<dbReference type="Proteomes" id="UP000018888">
    <property type="component" value="Unassembled WGS sequence"/>
</dbReference>
<dbReference type="VEuPathDB" id="FungiDB:RhiirFUN_023164"/>
<dbReference type="AlphaFoldDB" id="A0A2P4NVR5"/>
<organism evidence="1 2">
    <name type="scientific">Rhizophagus irregularis (strain DAOM 181602 / DAOM 197198 / MUCL 43194)</name>
    <name type="common">Arbuscular mycorrhizal fungus</name>
    <name type="synonym">Glomus intraradices</name>
    <dbReference type="NCBI Taxonomy" id="747089"/>
    <lineage>
        <taxon>Eukaryota</taxon>
        <taxon>Fungi</taxon>
        <taxon>Fungi incertae sedis</taxon>
        <taxon>Mucoromycota</taxon>
        <taxon>Glomeromycotina</taxon>
        <taxon>Glomeromycetes</taxon>
        <taxon>Glomerales</taxon>
        <taxon>Glomeraceae</taxon>
        <taxon>Rhizophagus</taxon>
    </lineage>
</organism>
<gene>
    <name evidence="1" type="ORF">GLOIN_2v1791711</name>
</gene>
<reference evidence="1 2" key="1">
    <citation type="journal article" date="2013" name="Proc. Natl. Acad. Sci. U.S.A.">
        <title>Genome of an arbuscular mycorrhizal fungus provides insight into the oldest plant symbiosis.</title>
        <authorList>
            <person name="Tisserant E."/>
            <person name="Malbreil M."/>
            <person name="Kuo A."/>
            <person name="Kohler A."/>
            <person name="Symeonidi A."/>
            <person name="Balestrini R."/>
            <person name="Charron P."/>
            <person name="Duensing N."/>
            <person name="Frei Dit Frey N."/>
            <person name="Gianinazzi-Pearson V."/>
            <person name="Gilbert L.B."/>
            <person name="Handa Y."/>
            <person name="Herr J.R."/>
            <person name="Hijri M."/>
            <person name="Koul R."/>
            <person name="Kawaguchi M."/>
            <person name="Krajinski F."/>
            <person name="Lammers P.J."/>
            <person name="Masclaux F.G."/>
            <person name="Murat C."/>
            <person name="Morin E."/>
            <person name="Ndikumana S."/>
            <person name="Pagni M."/>
            <person name="Petitpierre D."/>
            <person name="Requena N."/>
            <person name="Rosikiewicz P."/>
            <person name="Riley R."/>
            <person name="Saito K."/>
            <person name="San Clemente H."/>
            <person name="Shapiro H."/>
            <person name="van Tuinen D."/>
            <person name="Becard G."/>
            <person name="Bonfante P."/>
            <person name="Paszkowski U."/>
            <person name="Shachar-Hill Y.Y."/>
            <person name="Tuskan G.A."/>
            <person name="Young P.W."/>
            <person name="Sanders I.R."/>
            <person name="Henrissat B."/>
            <person name="Rensing S.A."/>
            <person name="Grigoriev I.V."/>
            <person name="Corradi N."/>
            <person name="Roux C."/>
            <person name="Martin F."/>
        </authorList>
    </citation>
    <scope>NUCLEOTIDE SEQUENCE [LARGE SCALE GENOMIC DNA]</scope>
    <source>
        <strain evidence="1 2">DAOM 197198</strain>
    </source>
</reference>
<evidence type="ECO:0000313" key="1">
    <source>
        <dbReference type="EMBL" id="POG57239.1"/>
    </source>
</evidence>
<comment type="caution">
    <text evidence="1">The sequence shown here is derived from an EMBL/GenBank/DDBJ whole genome shotgun (WGS) entry which is preliminary data.</text>
</comment>
<protein>
    <submittedName>
        <fullName evidence="1">Uncharacterized protein</fullName>
    </submittedName>
</protein>